<dbReference type="Gene3D" id="3.30.70.330">
    <property type="match status" value="1"/>
</dbReference>
<dbReference type="VEuPathDB" id="FungiDB:AB675_11726"/>
<dbReference type="SMART" id="SM00360">
    <property type="entry name" value="RRM"/>
    <property type="match status" value="1"/>
</dbReference>
<dbReference type="InterPro" id="IPR039327">
    <property type="entry name" value="CON7-like"/>
</dbReference>
<dbReference type="GO" id="GO:0006355">
    <property type="term" value="P:regulation of DNA-templated transcription"/>
    <property type="evidence" value="ECO:0007669"/>
    <property type="project" value="InterPro"/>
</dbReference>
<dbReference type="Proteomes" id="UP000038010">
    <property type="component" value="Unassembled WGS sequence"/>
</dbReference>
<dbReference type="RefSeq" id="XP_017995380.1">
    <property type="nucleotide sequence ID" value="XM_018140597.1"/>
</dbReference>
<name>A0A0N1H472_9EURO</name>
<dbReference type="PANTHER" id="PTHR36167:SF4">
    <property type="entry name" value="FUNGAL N-TERMINAL DOMAIN-CONTAINING PROTEIN"/>
    <property type="match status" value="1"/>
</dbReference>
<feature type="compositionally biased region" description="Low complexity" evidence="3">
    <location>
        <begin position="198"/>
        <end position="207"/>
    </location>
</feature>
<evidence type="ECO:0000256" key="2">
    <source>
        <dbReference type="SAM" id="Coils"/>
    </source>
</evidence>
<keyword evidence="6" id="KW-1185">Reference proteome</keyword>
<feature type="region of interest" description="Disordered" evidence="3">
    <location>
        <begin position="676"/>
        <end position="760"/>
    </location>
</feature>
<dbReference type="InterPro" id="IPR035979">
    <property type="entry name" value="RBD_domain_sf"/>
</dbReference>
<feature type="domain" description="RRM" evidence="4">
    <location>
        <begin position="431"/>
        <end position="502"/>
    </location>
</feature>
<gene>
    <name evidence="5" type="ORF">AB675_11726</name>
</gene>
<dbReference type="OrthoDB" id="5431013at2759"/>
<keyword evidence="1" id="KW-0694">RNA-binding</keyword>
<sequence length="1059" mass="116493">MAEVIGIVAAVFQIADLGARLSVKLYTFSHKVKHAKNSVEAISKDISMTGNVLRQLGTELKKEEYAKLCTAEALKAAQSLVDECHGVFSDIDAAMGNANNPAGIGGKVVMSFKNRLRFPYVQQQVEALQANLDRLKNSLLVMLNVLILAGQLKSQTALPLLQEQKDLLTALHQDQRDAQQRFEDLTKRLESVSTAPNAQQQSVASVADQNPTTSVTPVMSLLAITEPTPPPVLATAMTTSTTTTTTTSTILAESQSPAVPFDKSDIGRSIEVSDHCRLVETLIDEINLPKYEIRSSLRDQAQEAVFRHHFDSWKDHFGRLDIASLEAWARYQRIKHAWMGMAGLTGSVACLTGIAPLHFMARQQQDPPPVANAVSADHSPGVHPGNSIRSTTSDVSEDSPIIMEAVDPGSPGVSDEKKSPDTSQAKIEGNVLAYINNVNDKVDARLLREALEKHGELRYFDVSQMRNCAFVEFATPAGYAAAVAANPHAVGTETITVEERRPHPNAYGGANDFPGETTLSDADDETSIASSVFFEEIHGYIPRYAESLIKRNPCLRDRVWRDFIKNNPNAIADASESRFYFDEAEDVFRKGNIPRTISCIRIGVVLLIVGGKKSSEYERLFDILAGDVVDKLQSNLFQARCVSHYIKLLKAKGKQAQSAASGFRAAQRGWSPSFSQRTLREFHPSPDSVQGDAVELSDNDQPSTSLHGHEIEDDNGEWEDIDSDGTDYSDVDGTDTAPLKHQLRDHANDPRWVKRRLPGSGRDRMLDSWRARTNGFVTRRRASCPAMESVVVAEADDDMVEVIEEHSEEHSFDWGPNKRQMSHRTVDPASFGDRDAMSRGSLPSDNVEVPAPRKGITKMPKGLIHTQVLNDLAMPITRRLKDENNIIISNALSPENIEAVPTLSKLRIARETVRRQLNAAPSSRRSSVPRNGIAFDCTFTTDDPEVESNFASNEDMDTADGPVRSYAGLPFPLPPHENPEPIPPSTADYSSATCIPGQVAVMQDEPIPALTTATPDVQANDDATVEDLLRQYTIVEEEQLARLRALWGLALDEFAAQWD</sequence>
<feature type="region of interest" description="Disordered" evidence="3">
    <location>
        <begin position="365"/>
        <end position="396"/>
    </location>
</feature>
<dbReference type="InterPro" id="IPR031348">
    <property type="entry name" value="PigL_N"/>
</dbReference>
<dbReference type="Pfam" id="PF00076">
    <property type="entry name" value="RRM_1"/>
    <property type="match status" value="1"/>
</dbReference>
<keyword evidence="2" id="KW-0175">Coiled coil</keyword>
<organism evidence="5 6">
    <name type="scientific">Cyphellophora attinorum</name>
    <dbReference type="NCBI Taxonomy" id="1664694"/>
    <lineage>
        <taxon>Eukaryota</taxon>
        <taxon>Fungi</taxon>
        <taxon>Dikarya</taxon>
        <taxon>Ascomycota</taxon>
        <taxon>Pezizomycotina</taxon>
        <taxon>Eurotiomycetes</taxon>
        <taxon>Chaetothyriomycetidae</taxon>
        <taxon>Chaetothyriales</taxon>
        <taxon>Cyphellophoraceae</taxon>
        <taxon>Cyphellophora</taxon>
    </lineage>
</organism>
<reference evidence="5 6" key="1">
    <citation type="submission" date="2015-06" db="EMBL/GenBank/DDBJ databases">
        <title>Draft genome of the ant-associated black yeast Phialophora attae CBS 131958.</title>
        <authorList>
            <person name="Moreno L.F."/>
            <person name="Stielow B.J."/>
            <person name="de Hoog S."/>
            <person name="Vicente V.A."/>
            <person name="Weiss V.A."/>
            <person name="de Vries M."/>
            <person name="Cruz L.M."/>
            <person name="Souza E.M."/>
        </authorList>
    </citation>
    <scope>NUCLEOTIDE SEQUENCE [LARGE SCALE GENOMIC DNA]</scope>
    <source>
        <strain evidence="5 6">CBS 131958</strain>
    </source>
</reference>
<dbReference type="Pfam" id="PF17111">
    <property type="entry name" value="PigL_N"/>
    <property type="match status" value="1"/>
</dbReference>
<proteinExistence type="predicted"/>
<dbReference type="InterPro" id="IPR000504">
    <property type="entry name" value="RRM_dom"/>
</dbReference>
<evidence type="ECO:0000256" key="1">
    <source>
        <dbReference type="PROSITE-ProRule" id="PRU00176"/>
    </source>
</evidence>
<comment type="caution">
    <text evidence="5">The sequence shown here is derived from an EMBL/GenBank/DDBJ whole genome shotgun (WGS) entry which is preliminary data.</text>
</comment>
<dbReference type="SUPFAM" id="SSF54928">
    <property type="entry name" value="RNA-binding domain, RBD"/>
    <property type="match status" value="1"/>
</dbReference>
<feature type="compositionally biased region" description="Basic and acidic residues" evidence="3">
    <location>
        <begin position="742"/>
        <end position="752"/>
    </location>
</feature>
<dbReference type="GeneID" id="28732478"/>
<evidence type="ECO:0000313" key="6">
    <source>
        <dbReference type="Proteomes" id="UP000038010"/>
    </source>
</evidence>
<feature type="region of interest" description="Disordered" evidence="3">
    <location>
        <begin position="191"/>
        <end position="211"/>
    </location>
</feature>
<evidence type="ECO:0000256" key="3">
    <source>
        <dbReference type="SAM" id="MobiDB-lite"/>
    </source>
</evidence>
<dbReference type="PANTHER" id="PTHR36167">
    <property type="entry name" value="C2H2 FINGER DOMAIN TRANSCRIPTION FACTOR (EUROFUNG)-RELATED"/>
    <property type="match status" value="1"/>
</dbReference>
<dbReference type="AlphaFoldDB" id="A0A0N1H472"/>
<dbReference type="STRING" id="1664694.A0A0N1H472"/>
<feature type="coiled-coil region" evidence="2">
    <location>
        <begin position="125"/>
        <end position="188"/>
    </location>
</feature>
<accession>A0A0N1H472</accession>
<dbReference type="EMBL" id="LFJN01000040">
    <property type="protein sequence ID" value="KPI35417.1"/>
    <property type="molecule type" value="Genomic_DNA"/>
</dbReference>
<feature type="region of interest" description="Disordered" evidence="3">
    <location>
        <begin position="807"/>
        <end position="856"/>
    </location>
</feature>
<dbReference type="GO" id="GO:0003723">
    <property type="term" value="F:RNA binding"/>
    <property type="evidence" value="ECO:0007669"/>
    <property type="project" value="UniProtKB-UniRule"/>
</dbReference>
<evidence type="ECO:0000313" key="5">
    <source>
        <dbReference type="EMBL" id="KPI35417.1"/>
    </source>
</evidence>
<evidence type="ECO:0000259" key="4">
    <source>
        <dbReference type="PROSITE" id="PS50102"/>
    </source>
</evidence>
<protein>
    <recommendedName>
        <fullName evidence="4">RRM domain-containing protein</fullName>
    </recommendedName>
</protein>
<feature type="compositionally biased region" description="Acidic residues" evidence="3">
    <location>
        <begin position="711"/>
        <end position="733"/>
    </location>
</feature>
<dbReference type="InterPro" id="IPR012677">
    <property type="entry name" value="Nucleotide-bd_a/b_plait_sf"/>
</dbReference>
<dbReference type="PROSITE" id="PS50102">
    <property type="entry name" value="RRM"/>
    <property type="match status" value="1"/>
</dbReference>